<name>A0AA40ZXB6_9SPHN</name>
<evidence type="ECO:0000313" key="3">
    <source>
        <dbReference type="Proteomes" id="UP000584663"/>
    </source>
</evidence>
<organism evidence="2 4">
    <name type="scientific">Sphingomonas yabuuchiae</name>
    <dbReference type="NCBI Taxonomy" id="172044"/>
    <lineage>
        <taxon>Bacteria</taxon>
        <taxon>Pseudomonadati</taxon>
        <taxon>Pseudomonadota</taxon>
        <taxon>Alphaproteobacteria</taxon>
        <taxon>Sphingomonadales</taxon>
        <taxon>Sphingomonadaceae</taxon>
        <taxon>Sphingomonas</taxon>
    </lineage>
</organism>
<reference evidence="2" key="2">
    <citation type="submission" date="2021-01" db="EMBL/GenBank/DDBJ databases">
        <title>Genome Sequencing of Type Strains.</title>
        <authorList>
            <person name="Lemaire J.F."/>
            <person name="Inderbitzin P."/>
            <person name="Collins S.B."/>
            <person name="Wespe N."/>
            <person name="Knight-Connoni V."/>
        </authorList>
    </citation>
    <scope>NUCLEOTIDE SEQUENCE</scope>
    <source>
        <strain evidence="2">DSM 14562</strain>
    </source>
</reference>
<sequence>MLSLFDTPSLERALSLPLDRKVRGLLQAHVDHLDRLDLDVRDTTYFLVIDAGCAMEDVTDELGWSPLVNPIDGQRYGDAALHPFHEALKDRGGWFEMHVCVGNEAVFILFIRDSDRAPPDLVAFCREFVTD</sequence>
<keyword evidence="3" id="KW-1185">Reference proteome</keyword>
<dbReference type="EMBL" id="JAFHKU010000123">
    <property type="protein sequence ID" value="MBN3558110.1"/>
    <property type="molecule type" value="Genomic_DNA"/>
</dbReference>
<protein>
    <submittedName>
        <fullName evidence="2">Uncharacterized protein</fullName>
    </submittedName>
</protein>
<accession>A0AA40ZXB6</accession>
<dbReference type="RefSeq" id="WP_184105650.1">
    <property type="nucleotide sequence ID" value="NZ_JACHNX010000006.1"/>
</dbReference>
<dbReference type="Proteomes" id="UP000704529">
    <property type="component" value="Unassembled WGS sequence"/>
</dbReference>
<dbReference type="Proteomes" id="UP000584663">
    <property type="component" value="Unassembled WGS sequence"/>
</dbReference>
<reference evidence="1 3" key="1">
    <citation type="submission" date="2020-08" db="EMBL/GenBank/DDBJ databases">
        <title>Genomic Encyclopedia of Type Strains, Phase IV (KMG-IV): sequencing the most valuable type-strain genomes for metagenomic binning, comparative biology and taxonomic classification.</title>
        <authorList>
            <person name="Goeker M."/>
        </authorList>
    </citation>
    <scope>NUCLEOTIDE SEQUENCE [LARGE SCALE GENOMIC DNA]</scope>
    <source>
        <strain evidence="1 3">DSM 14562</strain>
    </source>
</reference>
<comment type="caution">
    <text evidence="2">The sequence shown here is derived from an EMBL/GenBank/DDBJ whole genome shotgun (WGS) entry which is preliminary data.</text>
</comment>
<evidence type="ECO:0000313" key="2">
    <source>
        <dbReference type="EMBL" id="MBN3558110.1"/>
    </source>
</evidence>
<gene>
    <name evidence="1" type="ORF">GGQ89_002020</name>
    <name evidence="2" type="ORF">JYA60_07705</name>
</gene>
<dbReference type="AlphaFoldDB" id="A0AA40ZXB6"/>
<evidence type="ECO:0000313" key="4">
    <source>
        <dbReference type="Proteomes" id="UP000704529"/>
    </source>
</evidence>
<proteinExistence type="predicted"/>
<dbReference type="EMBL" id="JACHNX010000006">
    <property type="protein sequence ID" value="MBB4609798.1"/>
    <property type="molecule type" value="Genomic_DNA"/>
</dbReference>
<evidence type="ECO:0000313" key="1">
    <source>
        <dbReference type="EMBL" id="MBB4609798.1"/>
    </source>
</evidence>